<gene>
    <name evidence="1" type="ORF">Pint_06654</name>
</gene>
<proteinExistence type="predicted"/>
<dbReference type="EMBL" id="CM047738">
    <property type="protein sequence ID" value="KAJ0046566.1"/>
    <property type="molecule type" value="Genomic_DNA"/>
</dbReference>
<organism evidence="1 2">
    <name type="scientific">Pistacia integerrima</name>
    <dbReference type="NCBI Taxonomy" id="434235"/>
    <lineage>
        <taxon>Eukaryota</taxon>
        <taxon>Viridiplantae</taxon>
        <taxon>Streptophyta</taxon>
        <taxon>Embryophyta</taxon>
        <taxon>Tracheophyta</taxon>
        <taxon>Spermatophyta</taxon>
        <taxon>Magnoliopsida</taxon>
        <taxon>eudicotyledons</taxon>
        <taxon>Gunneridae</taxon>
        <taxon>Pentapetalae</taxon>
        <taxon>rosids</taxon>
        <taxon>malvids</taxon>
        <taxon>Sapindales</taxon>
        <taxon>Anacardiaceae</taxon>
        <taxon>Pistacia</taxon>
    </lineage>
</organism>
<reference evidence="2" key="1">
    <citation type="journal article" date="2023" name="G3 (Bethesda)">
        <title>Genome assembly and association tests identify interacting loci associated with vigor, precocity, and sex in interspecific pistachio rootstocks.</title>
        <authorList>
            <person name="Palmer W."/>
            <person name="Jacygrad E."/>
            <person name="Sagayaradj S."/>
            <person name="Cavanaugh K."/>
            <person name="Han R."/>
            <person name="Bertier L."/>
            <person name="Beede B."/>
            <person name="Kafkas S."/>
            <person name="Golino D."/>
            <person name="Preece J."/>
            <person name="Michelmore R."/>
        </authorList>
    </citation>
    <scope>NUCLEOTIDE SEQUENCE [LARGE SCALE GENOMIC DNA]</scope>
</reference>
<comment type="caution">
    <text evidence="1">The sequence shown here is derived from an EMBL/GenBank/DDBJ whole genome shotgun (WGS) entry which is preliminary data.</text>
</comment>
<keyword evidence="2" id="KW-1185">Reference proteome</keyword>
<evidence type="ECO:0000313" key="2">
    <source>
        <dbReference type="Proteomes" id="UP001163603"/>
    </source>
</evidence>
<protein>
    <submittedName>
        <fullName evidence="1">Uncharacterized protein</fullName>
    </submittedName>
</protein>
<name>A0ACC0Z5U7_9ROSI</name>
<accession>A0ACC0Z5U7</accession>
<sequence length="212" mass="23505">MAERAVDFAAREPVPGTPGIREVRPDSGAESFGFDSEVGAAGTIRKVGLRAEIDTSPPFGSVKEAVTRFGGSESWPPLYKLAEAFLTNYEWTVTIKQQGVEEFDIKKVEEQAAELEKDLIVKELETLDVLEELGTTKKIVEELKLQLQKEAMKCMTTPDEQVSTPAIKEINKEHRRNYVSNHEQMLGNSSPCPVSSPDLILMELKQAKLNLG</sequence>
<evidence type="ECO:0000313" key="1">
    <source>
        <dbReference type="EMBL" id="KAJ0046566.1"/>
    </source>
</evidence>
<dbReference type="Proteomes" id="UP001163603">
    <property type="component" value="Chromosome 3"/>
</dbReference>